<evidence type="ECO:0000259" key="2">
    <source>
        <dbReference type="Pfam" id="PF13358"/>
    </source>
</evidence>
<accession>A0A8X6RA67</accession>
<sequence>MAFLLRERKDVLLEVAKELEVEVDITLPKMEFKKRICQSKYYTEEVAKCLLEGILVEKREEREKREIKKFEVRRLAREFEVKSLRAQLSNKLNENELKAWIRINNLANVCILSENRTGEVSEPVNKCRPLINTVVNKSAENATSCDFENENCDPQSSDCEVKMKVGVCEGRVRTVAMGAQRVINPDNIVDGSFELKGDKGVTNPEGLICENICEEKYTIGTLMGCEKQLTVDRKSFRNHTMAKIAGQLKGEKENMCKTDVRKGLGDGLAMRLPLSEPRGIYKDNLETDNRSNIGSEFNFEIDLPGKRYRSTIYRLNLIKLYRRKPGLANLVMENSSEGIDSEILYSVKLFMDFGFQDPPAVKWPVPVQQGFIIAYLASGLWCQLDQSNNSLTVLLWTRSLPRQLTVALHTQWRIVLKGGKTTTVDRRGSAVEACVGHLLVWEETREVDDWRRDGKREEKRRERGDGKREEKESGEREETALDGEKGLVRDWSGKTMNAGGKWLGAVDTRRYPRKESRVWSDQEDNEERGSKNRAASTCGPYSDSLNDTSRCRRSNCSTNNFQTPCRSKSEIQAPFPSTPFNTGTSATASTVVPSQIIVECHRLGQNVFSDESRFVWGTDDNRVRVWRHPGERYNSPPVLRPTASTAGVMVWGAIAYDSRSTLIVMRGTLTGQRYVDDVLRPHVGPLLNSLPGAIFLQDNARPHTVRVSEDFLLHFQTLPWPARTPDLSPVEHVWDQLKRQIPSCHSVHDLELAVQDLWAHLPQDNLRCLINSMPDRVAACIAAGGGPTRY</sequence>
<gene>
    <name evidence="3" type="primary">tc1a</name>
    <name evidence="3" type="ORF">TNCV_3167811</name>
</gene>
<feature type="compositionally biased region" description="Basic and acidic residues" evidence="1">
    <location>
        <begin position="451"/>
        <end position="492"/>
    </location>
</feature>
<feature type="region of interest" description="Disordered" evidence="1">
    <location>
        <begin position="513"/>
        <end position="544"/>
    </location>
</feature>
<dbReference type="EMBL" id="BMAU01021105">
    <property type="protein sequence ID" value="GFX90950.1"/>
    <property type="molecule type" value="Genomic_DNA"/>
</dbReference>
<evidence type="ECO:0000256" key="1">
    <source>
        <dbReference type="SAM" id="MobiDB-lite"/>
    </source>
</evidence>
<dbReference type="AlphaFoldDB" id="A0A8X6RA67"/>
<evidence type="ECO:0000313" key="4">
    <source>
        <dbReference type="Proteomes" id="UP000887159"/>
    </source>
</evidence>
<dbReference type="GO" id="GO:0003676">
    <property type="term" value="F:nucleic acid binding"/>
    <property type="evidence" value="ECO:0007669"/>
    <property type="project" value="InterPro"/>
</dbReference>
<evidence type="ECO:0000313" key="3">
    <source>
        <dbReference type="EMBL" id="GFX90950.1"/>
    </source>
</evidence>
<dbReference type="Gene3D" id="3.30.420.10">
    <property type="entry name" value="Ribonuclease H-like superfamily/Ribonuclease H"/>
    <property type="match status" value="1"/>
</dbReference>
<dbReference type="InterPro" id="IPR036397">
    <property type="entry name" value="RNaseH_sf"/>
</dbReference>
<feature type="domain" description="Tc1-like transposase DDE" evidence="2">
    <location>
        <begin position="607"/>
        <end position="747"/>
    </location>
</feature>
<organism evidence="3 4">
    <name type="scientific">Trichonephila clavipes</name>
    <name type="common">Golden silk orbweaver</name>
    <name type="synonym">Nephila clavipes</name>
    <dbReference type="NCBI Taxonomy" id="2585209"/>
    <lineage>
        <taxon>Eukaryota</taxon>
        <taxon>Metazoa</taxon>
        <taxon>Ecdysozoa</taxon>
        <taxon>Arthropoda</taxon>
        <taxon>Chelicerata</taxon>
        <taxon>Arachnida</taxon>
        <taxon>Araneae</taxon>
        <taxon>Araneomorphae</taxon>
        <taxon>Entelegynae</taxon>
        <taxon>Araneoidea</taxon>
        <taxon>Nephilidae</taxon>
        <taxon>Trichonephila</taxon>
    </lineage>
</organism>
<proteinExistence type="predicted"/>
<comment type="caution">
    <text evidence="3">The sequence shown here is derived from an EMBL/GenBank/DDBJ whole genome shotgun (WGS) entry which is preliminary data.</text>
</comment>
<name>A0A8X6RA67_TRICX</name>
<keyword evidence="4" id="KW-1185">Reference proteome</keyword>
<dbReference type="Pfam" id="PF13358">
    <property type="entry name" value="DDE_3"/>
    <property type="match status" value="1"/>
</dbReference>
<protein>
    <submittedName>
        <fullName evidence="3">Transposable element Tc1 transposase</fullName>
    </submittedName>
</protein>
<dbReference type="Proteomes" id="UP000887159">
    <property type="component" value="Unassembled WGS sequence"/>
</dbReference>
<feature type="region of interest" description="Disordered" evidence="1">
    <location>
        <begin position="451"/>
        <end position="494"/>
    </location>
</feature>
<reference evidence="3" key="1">
    <citation type="submission" date="2020-08" db="EMBL/GenBank/DDBJ databases">
        <title>Multicomponent nature underlies the extraordinary mechanical properties of spider dragline silk.</title>
        <authorList>
            <person name="Kono N."/>
            <person name="Nakamura H."/>
            <person name="Mori M."/>
            <person name="Yoshida Y."/>
            <person name="Ohtoshi R."/>
            <person name="Malay A.D."/>
            <person name="Moran D.A.P."/>
            <person name="Tomita M."/>
            <person name="Numata K."/>
            <person name="Arakawa K."/>
        </authorList>
    </citation>
    <scope>NUCLEOTIDE SEQUENCE</scope>
</reference>
<dbReference type="InterPro" id="IPR038717">
    <property type="entry name" value="Tc1-like_DDE_dom"/>
</dbReference>